<dbReference type="InterPro" id="IPR047650">
    <property type="entry name" value="Transpos_IS110"/>
</dbReference>
<organism evidence="3 4">
    <name type="scientific">Pseudothauera lacus</name>
    <dbReference type="NCBI Taxonomy" id="2136175"/>
    <lineage>
        <taxon>Bacteria</taxon>
        <taxon>Pseudomonadati</taxon>
        <taxon>Pseudomonadota</taxon>
        <taxon>Betaproteobacteria</taxon>
        <taxon>Rhodocyclales</taxon>
        <taxon>Zoogloeaceae</taxon>
        <taxon>Pseudothauera</taxon>
    </lineage>
</organism>
<reference evidence="3 4" key="2">
    <citation type="submission" date="2018-04" db="EMBL/GenBank/DDBJ databases">
        <title>Thauera lacus sp. nov., isolated from an saline lake in Inner Mongolia, China.</title>
        <authorList>
            <person name="Liang Q.-Y."/>
        </authorList>
    </citation>
    <scope>NUCLEOTIDE SEQUENCE [LARGE SCALE GENOMIC DNA]</scope>
    <source>
        <strain evidence="3 4">D20</strain>
    </source>
</reference>
<dbReference type="GO" id="GO:0006313">
    <property type="term" value="P:DNA transposition"/>
    <property type="evidence" value="ECO:0007669"/>
    <property type="project" value="InterPro"/>
</dbReference>
<dbReference type="NCBIfam" id="NF033542">
    <property type="entry name" value="transpos_IS110"/>
    <property type="match status" value="1"/>
</dbReference>
<evidence type="ECO:0000313" key="3">
    <source>
        <dbReference type="EMBL" id="PTD94928.1"/>
    </source>
</evidence>
<reference evidence="3 4" key="1">
    <citation type="submission" date="2018-03" db="EMBL/GenBank/DDBJ databases">
        <authorList>
            <person name="Keele B.F."/>
        </authorList>
    </citation>
    <scope>NUCLEOTIDE SEQUENCE [LARGE SCALE GENOMIC DNA]</scope>
    <source>
        <strain evidence="3 4">D20</strain>
    </source>
</reference>
<accession>A0A2T4IB18</accession>
<dbReference type="EMBL" id="PZKC01000037">
    <property type="protein sequence ID" value="PTD94928.1"/>
    <property type="molecule type" value="Genomic_DNA"/>
</dbReference>
<evidence type="ECO:0000259" key="1">
    <source>
        <dbReference type="Pfam" id="PF01548"/>
    </source>
</evidence>
<evidence type="ECO:0000259" key="2">
    <source>
        <dbReference type="Pfam" id="PF02371"/>
    </source>
</evidence>
<dbReference type="GO" id="GO:0003677">
    <property type="term" value="F:DNA binding"/>
    <property type="evidence" value="ECO:0007669"/>
    <property type="project" value="InterPro"/>
</dbReference>
<name>A0A2T4IB18_9RHOO</name>
<dbReference type="GO" id="GO:0004803">
    <property type="term" value="F:transposase activity"/>
    <property type="evidence" value="ECO:0007669"/>
    <property type="project" value="InterPro"/>
</dbReference>
<gene>
    <name evidence="3" type="ORF">C8261_17085</name>
</gene>
<sequence length="318" mass="34967">MIDQLPSSPFIGVDVAKDEVVVAEHGHSTSSTLQNKPATLRAWLKRLAPGTRIGLESTGGYHELLATLAHQAGFTVYLLNPKDVRHYAHALGKRAKTDHVDALLLARFIAHEHSDLHPWQPPTDEQRHLDTLLKRRATLVKAQGMMRQSLAHLSCLDAESKTALCALADLLKAIDRQIEQALAAHETTRAQAACVQSIPGIGLLSGAALLNLFKRLPTARADAIVAFTGLDPRPCDSGKKRGTRRLSKRGPAELRRLLFNAAMSAAKTATWRPFYEHERAKGLPTTAALVCLARRLLRTAFALFRTQTQFDPDRLSRA</sequence>
<feature type="domain" description="Transposase IS110-like N-terminal" evidence="1">
    <location>
        <begin position="11"/>
        <end position="143"/>
    </location>
</feature>
<dbReference type="Pfam" id="PF02371">
    <property type="entry name" value="Transposase_20"/>
    <property type="match status" value="1"/>
</dbReference>
<dbReference type="OrthoDB" id="9795150at2"/>
<dbReference type="PANTHER" id="PTHR33055">
    <property type="entry name" value="TRANSPOSASE FOR INSERTION SEQUENCE ELEMENT IS1111A"/>
    <property type="match status" value="1"/>
</dbReference>
<proteinExistence type="predicted"/>
<feature type="domain" description="Transposase IS116/IS110/IS902 C-terminal" evidence="2">
    <location>
        <begin position="193"/>
        <end position="275"/>
    </location>
</feature>
<dbReference type="AlphaFoldDB" id="A0A2T4IB18"/>
<dbReference type="Proteomes" id="UP000241193">
    <property type="component" value="Unassembled WGS sequence"/>
</dbReference>
<dbReference type="InterPro" id="IPR003346">
    <property type="entry name" value="Transposase_20"/>
</dbReference>
<dbReference type="RefSeq" id="WP_107494927.1">
    <property type="nucleotide sequence ID" value="NZ_PZKC01000037.1"/>
</dbReference>
<dbReference type="InterPro" id="IPR002525">
    <property type="entry name" value="Transp_IS110-like_N"/>
</dbReference>
<keyword evidence="4" id="KW-1185">Reference proteome</keyword>
<evidence type="ECO:0000313" key="4">
    <source>
        <dbReference type="Proteomes" id="UP000241193"/>
    </source>
</evidence>
<comment type="caution">
    <text evidence="3">The sequence shown here is derived from an EMBL/GenBank/DDBJ whole genome shotgun (WGS) entry which is preliminary data.</text>
</comment>
<dbReference type="PANTHER" id="PTHR33055:SF13">
    <property type="entry name" value="TRANSPOSASE"/>
    <property type="match status" value="1"/>
</dbReference>
<protein>
    <submittedName>
        <fullName evidence="3">IS110 family transposase</fullName>
    </submittedName>
</protein>
<dbReference type="Pfam" id="PF01548">
    <property type="entry name" value="DEDD_Tnp_IS110"/>
    <property type="match status" value="1"/>
</dbReference>